<protein>
    <submittedName>
        <fullName evidence="1">Uncharacterized protein</fullName>
    </submittedName>
</protein>
<evidence type="ECO:0000313" key="1">
    <source>
        <dbReference type="EMBL" id="OIQ66901.1"/>
    </source>
</evidence>
<proteinExistence type="predicted"/>
<dbReference type="AlphaFoldDB" id="A0A1J5PTM6"/>
<comment type="caution">
    <text evidence="1">The sequence shown here is derived from an EMBL/GenBank/DDBJ whole genome shotgun (WGS) entry which is preliminary data.</text>
</comment>
<gene>
    <name evidence="1" type="ORF">GALL_515260</name>
</gene>
<dbReference type="EMBL" id="MLJW01006280">
    <property type="protein sequence ID" value="OIQ66901.1"/>
    <property type="molecule type" value="Genomic_DNA"/>
</dbReference>
<sequence>MQARAHIHPGCFQPPDFQQQVLRIDDHTIAHIAGHSGAHDA</sequence>
<reference evidence="1" key="1">
    <citation type="submission" date="2016-10" db="EMBL/GenBank/DDBJ databases">
        <title>Sequence of Gallionella enrichment culture.</title>
        <authorList>
            <person name="Poehlein A."/>
            <person name="Muehling M."/>
            <person name="Daniel R."/>
        </authorList>
    </citation>
    <scope>NUCLEOTIDE SEQUENCE</scope>
</reference>
<organism evidence="1">
    <name type="scientific">mine drainage metagenome</name>
    <dbReference type="NCBI Taxonomy" id="410659"/>
    <lineage>
        <taxon>unclassified sequences</taxon>
        <taxon>metagenomes</taxon>
        <taxon>ecological metagenomes</taxon>
    </lineage>
</organism>
<accession>A0A1J5PTM6</accession>
<name>A0A1J5PTM6_9ZZZZ</name>